<comment type="caution">
    <text evidence="1">The sequence shown here is derived from an EMBL/GenBank/DDBJ whole genome shotgun (WGS) entry which is preliminary data.</text>
</comment>
<dbReference type="Proteomes" id="UP000265618">
    <property type="component" value="Unassembled WGS sequence"/>
</dbReference>
<reference evidence="1 2" key="1">
    <citation type="journal article" date="2018" name="PLoS ONE">
        <title>The draft genome of Kipferlia bialata reveals reductive genome evolution in fornicate parasites.</title>
        <authorList>
            <person name="Tanifuji G."/>
            <person name="Takabayashi S."/>
            <person name="Kume K."/>
            <person name="Takagi M."/>
            <person name="Nakayama T."/>
            <person name="Kamikawa R."/>
            <person name="Inagaki Y."/>
            <person name="Hashimoto T."/>
        </authorList>
    </citation>
    <scope>NUCLEOTIDE SEQUENCE [LARGE SCALE GENOMIC DNA]</scope>
    <source>
        <strain evidence="1">NY0173</strain>
    </source>
</reference>
<dbReference type="AlphaFoldDB" id="A0A391NQ83"/>
<keyword evidence="2" id="KW-1185">Reference proteome</keyword>
<dbReference type="EMBL" id="BDIP01002054">
    <property type="protein sequence ID" value="GCA63020.1"/>
    <property type="molecule type" value="Genomic_DNA"/>
</dbReference>
<evidence type="ECO:0000313" key="1">
    <source>
        <dbReference type="EMBL" id="GCA63020.1"/>
    </source>
</evidence>
<proteinExistence type="predicted"/>
<evidence type="ECO:0000313" key="2">
    <source>
        <dbReference type="Proteomes" id="UP000265618"/>
    </source>
</evidence>
<sequence>MQSNQYSQPSRTSRARHMWTAKEDNILTEMVNNYTVIQQVRPNWKE</sequence>
<feature type="non-terminal residue" evidence="1">
    <location>
        <position position="1"/>
    </location>
</feature>
<accession>A0A391NQ83</accession>
<gene>
    <name evidence="1" type="ORF">KIPB_007353</name>
</gene>
<protein>
    <submittedName>
        <fullName evidence="1">Uncharacterized protein</fullName>
    </submittedName>
</protein>
<organism evidence="1 2">
    <name type="scientific">Kipferlia bialata</name>
    <dbReference type="NCBI Taxonomy" id="797122"/>
    <lineage>
        <taxon>Eukaryota</taxon>
        <taxon>Metamonada</taxon>
        <taxon>Carpediemonas-like organisms</taxon>
        <taxon>Kipferlia</taxon>
    </lineage>
</organism>
<name>A0A391NQ83_9EUKA</name>